<keyword evidence="2" id="KW-1133">Transmembrane helix</keyword>
<gene>
    <name evidence="3" type="ORF">C672_1876</name>
</gene>
<evidence type="ECO:0000256" key="1">
    <source>
        <dbReference type="SAM" id="MobiDB-lite"/>
    </source>
</evidence>
<proteinExistence type="predicted"/>
<protein>
    <submittedName>
        <fullName evidence="3">Uncharacterized protein</fullName>
    </submittedName>
</protein>
<feature type="transmembrane region" description="Helical" evidence="2">
    <location>
        <begin position="141"/>
        <end position="166"/>
    </location>
</feature>
<dbReference type="EMBL" id="AVNC01000015">
    <property type="protein sequence ID" value="EQK42932.1"/>
    <property type="molecule type" value="Genomic_DNA"/>
</dbReference>
<reference evidence="3 4" key="1">
    <citation type="submission" date="2013-06" db="EMBL/GenBank/DDBJ databases">
        <authorList>
            <person name="Walk S."/>
            <person name="Aronoff D."/>
            <person name="Young V.Y."/>
            <person name="Marsh J."/>
            <person name="Harrison L."/>
            <person name="Daugherty S.C."/>
            <person name="Shefchek K.A."/>
            <person name="Hine E.E."/>
            <person name="Tallon L.J."/>
            <person name="Sadzewicz L.K."/>
            <person name="Rasko D.A."/>
        </authorList>
    </citation>
    <scope>NUCLEOTIDE SEQUENCE [LARGE SCALE GENOMIC DNA]</scope>
    <source>
        <strain evidence="3 4">ATCC 638</strain>
    </source>
</reference>
<evidence type="ECO:0000313" key="4">
    <source>
        <dbReference type="Proteomes" id="UP000015688"/>
    </source>
</evidence>
<organism evidence="3 4">
    <name type="scientific">Paraclostridium bifermentans ATCC 638 = DSM 14991</name>
    <dbReference type="NCBI Taxonomy" id="1233171"/>
    <lineage>
        <taxon>Bacteria</taxon>
        <taxon>Bacillati</taxon>
        <taxon>Bacillota</taxon>
        <taxon>Clostridia</taxon>
        <taxon>Peptostreptococcales</taxon>
        <taxon>Peptostreptococcaceae</taxon>
        <taxon>Paraclostridium</taxon>
    </lineage>
</organism>
<dbReference type="PATRIC" id="fig|1233171.3.peg.1765"/>
<feature type="region of interest" description="Disordered" evidence="1">
    <location>
        <begin position="1"/>
        <end position="22"/>
    </location>
</feature>
<dbReference type="AlphaFoldDB" id="T4VQG5"/>
<evidence type="ECO:0000313" key="3">
    <source>
        <dbReference type="EMBL" id="EQK42932.1"/>
    </source>
</evidence>
<keyword evidence="2" id="KW-0812">Transmembrane</keyword>
<dbReference type="RefSeq" id="WP_021433040.1">
    <property type="nucleotide sequence ID" value="NZ_AVNC01000015.1"/>
</dbReference>
<comment type="caution">
    <text evidence="3">The sequence shown here is derived from an EMBL/GenBank/DDBJ whole genome shotgun (WGS) entry which is preliminary data.</text>
</comment>
<sequence>MKQDKKTNDSVEAEVVDSIPNNSKGKMGFEDFKMSKDDAEIFKEVTDSILNSRGKFYDQDKKAFKSEYDMQDNLVENLDTIDANYQEDLKALKEKHKGFEDMDAYIKEKEQLDESYGKQKDKTYAKIDESNEKKEERGNKFIKFLTGVGLFAAGCVAGAVILAVGAGDANGNGDHS</sequence>
<keyword evidence="2" id="KW-0472">Membrane</keyword>
<dbReference type="GeneID" id="67472721"/>
<dbReference type="Proteomes" id="UP000015688">
    <property type="component" value="Unassembled WGS sequence"/>
</dbReference>
<evidence type="ECO:0000256" key="2">
    <source>
        <dbReference type="SAM" id="Phobius"/>
    </source>
</evidence>
<name>T4VQG5_PARBF</name>
<accession>T4VQG5</accession>